<evidence type="ECO:0000256" key="2">
    <source>
        <dbReference type="SAM" id="Phobius"/>
    </source>
</evidence>
<keyword evidence="2" id="KW-0472">Membrane</keyword>
<gene>
    <name evidence="4" type="primary">Aste57867_25378</name>
    <name evidence="3" type="ORF">As57867_025299</name>
    <name evidence="4" type="ORF">ASTE57867_25378</name>
</gene>
<sequence length="134" mass="14658">MASLVPASMPPQLPRPVIQPVTEIIFGLVLGGIACAAVLIFVLGLWKYNNTKLVIHDPKAIPTAGDEFFKEANVEHLKPQGNKPVRVMCMAQTTDNIESPRRKVPMQAVPEEQNESNASLQDTTNDDALEEVIV</sequence>
<reference evidence="4 5" key="1">
    <citation type="submission" date="2019-03" db="EMBL/GenBank/DDBJ databases">
        <authorList>
            <person name="Gaulin E."/>
            <person name="Dumas B."/>
        </authorList>
    </citation>
    <scope>NUCLEOTIDE SEQUENCE [LARGE SCALE GENOMIC DNA]</scope>
    <source>
        <strain evidence="4">CBS 568.67</strain>
    </source>
</reference>
<reference evidence="3" key="2">
    <citation type="submission" date="2019-06" db="EMBL/GenBank/DDBJ databases">
        <title>Genomics analysis of Aphanomyces spp. identifies a new class of oomycete effector associated with host adaptation.</title>
        <authorList>
            <person name="Gaulin E."/>
        </authorList>
    </citation>
    <scope>NUCLEOTIDE SEQUENCE</scope>
    <source>
        <strain evidence="3">CBS 578.67</strain>
    </source>
</reference>
<keyword evidence="2" id="KW-1133">Transmembrane helix</keyword>
<feature type="region of interest" description="Disordered" evidence="1">
    <location>
        <begin position="94"/>
        <end position="127"/>
    </location>
</feature>
<proteinExistence type="predicted"/>
<evidence type="ECO:0000313" key="3">
    <source>
        <dbReference type="EMBL" id="KAF0682504.1"/>
    </source>
</evidence>
<dbReference type="EMBL" id="VJMH01007525">
    <property type="protein sequence ID" value="KAF0682504.1"/>
    <property type="molecule type" value="Genomic_DNA"/>
</dbReference>
<dbReference type="EMBL" id="CAADRA010007551">
    <property type="protein sequence ID" value="VFU02003.1"/>
    <property type="molecule type" value="Genomic_DNA"/>
</dbReference>
<evidence type="ECO:0000256" key="1">
    <source>
        <dbReference type="SAM" id="MobiDB-lite"/>
    </source>
</evidence>
<feature type="transmembrane region" description="Helical" evidence="2">
    <location>
        <begin position="24"/>
        <end position="46"/>
    </location>
</feature>
<keyword evidence="2" id="KW-0812">Transmembrane</keyword>
<name>A0A485LSW8_9STRA</name>
<dbReference type="AlphaFoldDB" id="A0A485LSW8"/>
<dbReference type="Proteomes" id="UP000332933">
    <property type="component" value="Unassembled WGS sequence"/>
</dbReference>
<keyword evidence="5" id="KW-1185">Reference proteome</keyword>
<organism evidence="4 5">
    <name type="scientific">Aphanomyces stellatus</name>
    <dbReference type="NCBI Taxonomy" id="120398"/>
    <lineage>
        <taxon>Eukaryota</taxon>
        <taxon>Sar</taxon>
        <taxon>Stramenopiles</taxon>
        <taxon>Oomycota</taxon>
        <taxon>Saprolegniomycetes</taxon>
        <taxon>Saprolegniales</taxon>
        <taxon>Verrucalvaceae</taxon>
        <taxon>Aphanomyces</taxon>
    </lineage>
</organism>
<protein>
    <submittedName>
        <fullName evidence="4">Aste57867_25378 protein</fullName>
    </submittedName>
</protein>
<evidence type="ECO:0000313" key="5">
    <source>
        <dbReference type="Proteomes" id="UP000332933"/>
    </source>
</evidence>
<accession>A0A485LSW8</accession>
<evidence type="ECO:0000313" key="4">
    <source>
        <dbReference type="EMBL" id="VFU02003.1"/>
    </source>
</evidence>